<keyword evidence="1" id="KW-0472">Membrane</keyword>
<dbReference type="Proteomes" id="UP000095229">
    <property type="component" value="Unassembled WGS sequence"/>
</dbReference>
<name>A0A1E5JVU0_9GAMM</name>
<evidence type="ECO:0000313" key="3">
    <source>
        <dbReference type="Proteomes" id="UP000095229"/>
    </source>
</evidence>
<keyword evidence="1" id="KW-0812">Transmembrane</keyword>
<organism evidence="2 3">
    <name type="scientific">Legionella parisiensis</name>
    <dbReference type="NCBI Taxonomy" id="45071"/>
    <lineage>
        <taxon>Bacteria</taxon>
        <taxon>Pseudomonadati</taxon>
        <taxon>Pseudomonadota</taxon>
        <taxon>Gammaproteobacteria</taxon>
        <taxon>Legionellales</taxon>
        <taxon>Legionellaceae</taxon>
        <taxon>Legionella</taxon>
    </lineage>
</organism>
<proteinExistence type="predicted"/>
<dbReference type="OrthoDB" id="5653342at2"/>
<accession>A0A1E5JVU0</accession>
<feature type="transmembrane region" description="Helical" evidence="1">
    <location>
        <begin position="58"/>
        <end position="82"/>
    </location>
</feature>
<dbReference type="EMBL" id="LSOG01000009">
    <property type="protein sequence ID" value="OEH48642.1"/>
    <property type="molecule type" value="Genomic_DNA"/>
</dbReference>
<protein>
    <submittedName>
        <fullName evidence="2">Uncharacterized protein</fullName>
    </submittedName>
</protein>
<sequence>MDLDRIGHVDSNSSLYQILLLLKEEYDLNQCIPNNKNILQNVTDKVSRQSVPVSKKMIPAFFAFIGTFGSIAGCCAGVSGLLTGMGICSSFAAFPLLGCSVLLVALICAAALAYEAFIKSIVDFKMIQLNLLMKNMHQQLSKATMERNLNTTLYNASMLLSAQNEGECEVAPITQRIFARPYFINLHGKKTRLSFFNVNQPDPTLVNSTLNVFPSAQLMPLF</sequence>
<keyword evidence="3" id="KW-1185">Reference proteome</keyword>
<gene>
    <name evidence="2" type="ORF">lpari_00341</name>
</gene>
<dbReference type="AlphaFoldDB" id="A0A1E5JVU0"/>
<evidence type="ECO:0000313" key="2">
    <source>
        <dbReference type="EMBL" id="OEH48642.1"/>
    </source>
</evidence>
<comment type="caution">
    <text evidence="2">The sequence shown here is derived from an EMBL/GenBank/DDBJ whole genome shotgun (WGS) entry which is preliminary data.</text>
</comment>
<evidence type="ECO:0000256" key="1">
    <source>
        <dbReference type="SAM" id="Phobius"/>
    </source>
</evidence>
<keyword evidence="1" id="KW-1133">Transmembrane helix</keyword>
<feature type="transmembrane region" description="Helical" evidence="1">
    <location>
        <begin position="94"/>
        <end position="117"/>
    </location>
</feature>
<reference evidence="2 3" key="1">
    <citation type="submission" date="2016-02" db="EMBL/GenBank/DDBJ databases">
        <title>Secondary metabolites in Legionella.</title>
        <authorList>
            <person name="Tobias N.J."/>
            <person name="Bode H.B."/>
        </authorList>
    </citation>
    <scope>NUCLEOTIDE SEQUENCE [LARGE SCALE GENOMIC DNA]</scope>
    <source>
        <strain evidence="2 3">DSM 19216</strain>
    </source>
</reference>
<dbReference type="PATRIC" id="fig|45071.7.peg.371"/>